<keyword evidence="6 13" id="KW-0479">Metal-binding</keyword>
<evidence type="ECO:0000256" key="12">
    <source>
        <dbReference type="ARBA" id="ARBA00023211"/>
    </source>
</evidence>
<evidence type="ECO:0000256" key="2">
    <source>
        <dbReference type="ARBA" id="ARBA00009189"/>
    </source>
</evidence>
<dbReference type="InterPro" id="IPR011604">
    <property type="entry name" value="PDDEXK-like_dom_sf"/>
</dbReference>
<dbReference type="Pfam" id="PF01930">
    <property type="entry name" value="Cas_Cas4"/>
    <property type="match status" value="1"/>
</dbReference>
<reference evidence="15" key="1">
    <citation type="submission" date="2021-06" db="EMBL/GenBank/DDBJ databases">
        <title>Description of novel taxa of the family Lachnospiraceae.</title>
        <authorList>
            <person name="Chaplin A.V."/>
            <person name="Sokolova S.R."/>
            <person name="Pikina A.P."/>
            <person name="Korzhanova M."/>
            <person name="Belova V."/>
            <person name="Korostin D."/>
            <person name="Efimov B.A."/>
        </authorList>
    </citation>
    <scope>NUCLEOTIDE SEQUENCE</scope>
    <source>
        <strain evidence="15">ASD5720</strain>
    </source>
</reference>
<dbReference type="Gene3D" id="3.90.320.10">
    <property type="match status" value="1"/>
</dbReference>
<keyword evidence="11 13" id="KW-0051">Antiviral defense</keyword>
<evidence type="ECO:0000259" key="14">
    <source>
        <dbReference type="Pfam" id="PF01930"/>
    </source>
</evidence>
<organism evidence="15 16">
    <name type="scientific">Diplocloster agilis</name>
    <dbReference type="NCBI Taxonomy" id="2850323"/>
    <lineage>
        <taxon>Bacteria</taxon>
        <taxon>Bacillati</taxon>
        <taxon>Bacillota</taxon>
        <taxon>Clostridia</taxon>
        <taxon>Lachnospirales</taxon>
        <taxon>Lachnospiraceae</taxon>
        <taxon>Diplocloster</taxon>
    </lineage>
</organism>
<comment type="caution">
    <text evidence="15">The sequence shown here is derived from an EMBL/GenBank/DDBJ whole genome shotgun (WGS) entry which is preliminary data.</text>
</comment>
<comment type="function">
    <text evidence="13">CRISPR (clustered regularly interspaced short palindromic repeat) is an adaptive immune system that provides protection against mobile genetic elements (viruses, transposable elements and conjugative plasmids). CRISPR clusters contain sequences complementary to antecedent mobile elements and target invading nucleic acids. CRISPR clusters are transcribed and processed into CRISPR RNA (crRNA).</text>
</comment>
<evidence type="ECO:0000256" key="9">
    <source>
        <dbReference type="ARBA" id="ARBA00023004"/>
    </source>
</evidence>
<evidence type="ECO:0000256" key="13">
    <source>
        <dbReference type="RuleBase" id="RU365022"/>
    </source>
</evidence>
<dbReference type="GO" id="GO:0004527">
    <property type="term" value="F:exonuclease activity"/>
    <property type="evidence" value="ECO:0007669"/>
    <property type="project" value="UniProtKB-KW"/>
</dbReference>
<keyword evidence="5 13" id="KW-0540">Nuclease</keyword>
<comment type="cofactor">
    <cofactor evidence="13">
        <name>iron-sulfur cluster</name>
        <dbReference type="ChEBI" id="CHEBI:30408"/>
    </cofactor>
</comment>
<dbReference type="RefSeq" id="WP_238722269.1">
    <property type="nucleotide sequence ID" value="NZ_JAHQCW010000026.1"/>
</dbReference>
<evidence type="ECO:0000256" key="10">
    <source>
        <dbReference type="ARBA" id="ARBA00023014"/>
    </source>
</evidence>
<dbReference type="PANTHER" id="PTHR36531">
    <property type="entry name" value="CRISPR-ASSOCIATED EXONUCLEASE CAS4"/>
    <property type="match status" value="1"/>
</dbReference>
<comment type="similarity">
    <text evidence="2 13">Belongs to the CRISPR-associated exonuclease Cas4 family.</text>
</comment>
<evidence type="ECO:0000256" key="1">
    <source>
        <dbReference type="ARBA" id="ARBA00001966"/>
    </source>
</evidence>
<protein>
    <recommendedName>
        <fullName evidence="4 13">CRISPR-associated exonuclease Cas4</fullName>
        <ecNumber evidence="3 13">3.1.12.1</ecNumber>
    </recommendedName>
</protein>
<evidence type="ECO:0000256" key="5">
    <source>
        <dbReference type="ARBA" id="ARBA00022722"/>
    </source>
</evidence>
<evidence type="ECO:0000256" key="3">
    <source>
        <dbReference type="ARBA" id="ARBA00012768"/>
    </source>
</evidence>
<evidence type="ECO:0000313" key="15">
    <source>
        <dbReference type="EMBL" id="MBU9737889.1"/>
    </source>
</evidence>
<keyword evidence="10 13" id="KW-0411">Iron-sulfur</keyword>
<dbReference type="EC" id="3.1.12.1" evidence="3 13"/>
<evidence type="ECO:0000256" key="8">
    <source>
        <dbReference type="ARBA" id="ARBA00022839"/>
    </source>
</evidence>
<dbReference type="PANTHER" id="PTHR36531:SF6">
    <property type="entry name" value="DNA REPLICATION ATP-DEPENDENT HELICASE_NUCLEASE DNA2"/>
    <property type="match status" value="1"/>
</dbReference>
<dbReference type="AlphaFoldDB" id="A0A949K1B1"/>
<dbReference type="EMBL" id="JAHQCW010000026">
    <property type="protein sequence ID" value="MBU9737889.1"/>
    <property type="molecule type" value="Genomic_DNA"/>
</dbReference>
<keyword evidence="8 13" id="KW-0269">Exonuclease</keyword>
<dbReference type="InterPro" id="IPR051827">
    <property type="entry name" value="Cas4_exonuclease"/>
</dbReference>
<name>A0A949K1B1_9FIRM</name>
<keyword evidence="12 13" id="KW-0464">Manganese</keyword>
<comment type="cofactor">
    <cofactor evidence="1">
        <name>[4Fe-4S] cluster</name>
        <dbReference type="ChEBI" id="CHEBI:49883"/>
    </cofactor>
</comment>
<keyword evidence="7 13" id="KW-0378">Hydrolase</keyword>
<dbReference type="GO" id="GO:0051607">
    <property type="term" value="P:defense response to virus"/>
    <property type="evidence" value="ECO:0007669"/>
    <property type="project" value="UniProtKB-KW"/>
</dbReference>
<evidence type="ECO:0000313" key="16">
    <source>
        <dbReference type="Proteomes" id="UP000712157"/>
    </source>
</evidence>
<proteinExistence type="inferred from homology"/>
<dbReference type="NCBIfam" id="TIGR00372">
    <property type="entry name" value="cas4"/>
    <property type="match status" value="1"/>
</dbReference>
<dbReference type="Proteomes" id="UP000712157">
    <property type="component" value="Unassembled WGS sequence"/>
</dbReference>
<dbReference type="GO" id="GO:0046872">
    <property type="term" value="F:metal ion binding"/>
    <property type="evidence" value="ECO:0007669"/>
    <property type="project" value="UniProtKB-KW"/>
</dbReference>
<sequence>MEYKEEDYLMLSGIQHFAFCRRQWALIHVEQQWQENERTVEGELLHKRAHDSFYPEKRGDMIVSRGLPVHSRIMGVSGVCDIVEFHKAEEGIYLYGHNDYYTVYPVEYKKGSPKDSAIDILQLTAQAMCLEEMFSAKIEEGALYYGEIRRRERIVFTTDLRQQVKEAFNEMHEMFHRNYTPKVKWSKSCNACSLKDICLPRLGKAKSVNEYINRAVSEEGGNRFEL</sequence>
<keyword evidence="9 13" id="KW-0408">Iron</keyword>
<dbReference type="GO" id="GO:0051536">
    <property type="term" value="F:iron-sulfur cluster binding"/>
    <property type="evidence" value="ECO:0007669"/>
    <property type="project" value="UniProtKB-KW"/>
</dbReference>
<evidence type="ECO:0000256" key="11">
    <source>
        <dbReference type="ARBA" id="ARBA00023118"/>
    </source>
</evidence>
<evidence type="ECO:0000256" key="6">
    <source>
        <dbReference type="ARBA" id="ARBA00022723"/>
    </source>
</evidence>
<accession>A0A949K1B1</accession>
<feature type="domain" description="DUF83" evidence="14">
    <location>
        <begin position="12"/>
        <end position="199"/>
    </location>
</feature>
<evidence type="ECO:0000256" key="7">
    <source>
        <dbReference type="ARBA" id="ARBA00022801"/>
    </source>
</evidence>
<dbReference type="InterPro" id="IPR022765">
    <property type="entry name" value="Dna2/Cas4_DUF83"/>
</dbReference>
<evidence type="ECO:0000256" key="4">
    <source>
        <dbReference type="ARBA" id="ARBA00020049"/>
    </source>
</evidence>
<comment type="cofactor">
    <cofactor evidence="13">
        <name>Mg(2+)</name>
        <dbReference type="ChEBI" id="CHEBI:18420"/>
    </cofactor>
    <cofactor evidence="13">
        <name>Mn(2+)</name>
        <dbReference type="ChEBI" id="CHEBI:29035"/>
    </cofactor>
    <text evidence="13">Mg(2+) or Mn(2+) required for ssDNA cleavage activity.</text>
</comment>
<dbReference type="InterPro" id="IPR013343">
    <property type="entry name" value="CRISPR-assoc_prot_Cas4"/>
</dbReference>
<keyword evidence="16" id="KW-1185">Reference proteome</keyword>
<gene>
    <name evidence="15" type="primary">cas4</name>
    <name evidence="15" type="ORF">KTH89_15200</name>
</gene>